<sequence length="114" mass="12886">MLTGFRGPPFRVVLPVKTLRTTLLPESCVFPQIRTRYEDSTSSAVNSITVFEESIIQEPYRNEISINEIDMNFIEETGYNDDDGDDNDDVSDKDSDPPDDDEISELNEVSFSGK</sequence>
<keyword evidence="3" id="KW-1185">Reference proteome</keyword>
<evidence type="ECO:0000256" key="1">
    <source>
        <dbReference type="SAM" id="MobiDB-lite"/>
    </source>
</evidence>
<reference evidence="2 3" key="1">
    <citation type="submission" date="2024-04" db="EMBL/GenBank/DDBJ databases">
        <title>genome sequences of Mucor flavus KT1a and Helicostylum pulchrum KT1b strains isolated from the surface of a dry-aged beef.</title>
        <authorList>
            <person name="Toyotome T."/>
            <person name="Hosono M."/>
            <person name="Torimaru M."/>
            <person name="Fukuda K."/>
            <person name="Mikami N."/>
        </authorList>
    </citation>
    <scope>NUCLEOTIDE SEQUENCE [LARGE SCALE GENOMIC DNA]</scope>
    <source>
        <strain evidence="2 3">KT1a</strain>
    </source>
</reference>
<gene>
    <name evidence="2" type="ORF">MFLAVUS_006830</name>
</gene>
<accession>A0ABP9Z2L5</accession>
<proteinExistence type="predicted"/>
<protein>
    <submittedName>
        <fullName evidence="2">Uncharacterized protein</fullName>
    </submittedName>
</protein>
<evidence type="ECO:0000313" key="3">
    <source>
        <dbReference type="Proteomes" id="UP001473302"/>
    </source>
</evidence>
<dbReference type="Proteomes" id="UP001473302">
    <property type="component" value="Unassembled WGS sequence"/>
</dbReference>
<feature type="compositionally biased region" description="Acidic residues" evidence="1">
    <location>
        <begin position="78"/>
        <end position="89"/>
    </location>
</feature>
<feature type="region of interest" description="Disordered" evidence="1">
    <location>
        <begin position="76"/>
        <end position="114"/>
    </location>
</feature>
<evidence type="ECO:0000313" key="2">
    <source>
        <dbReference type="EMBL" id="GAA5813352.1"/>
    </source>
</evidence>
<name>A0ABP9Z2L5_9FUNG</name>
<dbReference type="EMBL" id="BAABUK010000016">
    <property type="protein sequence ID" value="GAA5813352.1"/>
    <property type="molecule type" value="Genomic_DNA"/>
</dbReference>
<comment type="caution">
    <text evidence="2">The sequence shown here is derived from an EMBL/GenBank/DDBJ whole genome shotgun (WGS) entry which is preliminary data.</text>
</comment>
<organism evidence="2 3">
    <name type="scientific">Mucor flavus</name>
    <dbReference type="NCBI Taxonomy" id="439312"/>
    <lineage>
        <taxon>Eukaryota</taxon>
        <taxon>Fungi</taxon>
        <taxon>Fungi incertae sedis</taxon>
        <taxon>Mucoromycota</taxon>
        <taxon>Mucoromycotina</taxon>
        <taxon>Mucoromycetes</taxon>
        <taxon>Mucorales</taxon>
        <taxon>Mucorineae</taxon>
        <taxon>Mucoraceae</taxon>
        <taxon>Mucor</taxon>
    </lineage>
</organism>